<dbReference type="GO" id="GO:0016757">
    <property type="term" value="F:glycosyltransferase activity"/>
    <property type="evidence" value="ECO:0007669"/>
    <property type="project" value="InterPro"/>
</dbReference>
<dbReference type="EMBL" id="MHIL01000020">
    <property type="protein sequence ID" value="OGY51288.1"/>
    <property type="molecule type" value="Genomic_DNA"/>
</dbReference>
<gene>
    <name evidence="2" type="ORF">A3J59_02350</name>
</gene>
<evidence type="ECO:0000313" key="2">
    <source>
        <dbReference type="EMBL" id="OGY51288.1"/>
    </source>
</evidence>
<dbReference type="Gene3D" id="3.40.50.2000">
    <property type="entry name" value="Glycogen Phosphorylase B"/>
    <property type="match status" value="1"/>
</dbReference>
<dbReference type="STRING" id="1797542.A3J59_02350"/>
<sequence>MKILYVGFNELYHTADKVYLHGLHSNGVDVIECFLVERGVKRYTRLLRCFLQHRRSVDWFVVGYASPQAVVFLRLLTFKKIIYNAVSSEYERMVVSRGLAKPFSLKGFYYWLLDFQASHCASLLMLESQHQIDYFRSLFKISAKKCFLAWTGVDGRIFYFDEKVAKFSQFTVIFRGRLLPESGAEVVVRAAKKLEGQGVKFLMVANGFWLKKIQALIDELKPANLTFYTEHLDDGELRLLMQQSNVSLGQLSNHPRLERTVPHKAYESLALKLPYLTGRNPAIMELLKEGETCLACNPADADDLAKKISWAKDHPTESAVIAQRGYELYRSTLTAQALASRLFKKVTER</sequence>
<accession>A0A1G1YG08</accession>
<evidence type="ECO:0000259" key="1">
    <source>
        <dbReference type="Pfam" id="PF00534"/>
    </source>
</evidence>
<comment type="caution">
    <text evidence="2">The sequence shown here is derived from an EMBL/GenBank/DDBJ whole genome shotgun (WGS) entry which is preliminary data.</text>
</comment>
<dbReference type="Proteomes" id="UP000177310">
    <property type="component" value="Unassembled WGS sequence"/>
</dbReference>
<protein>
    <recommendedName>
        <fullName evidence="1">Glycosyl transferase family 1 domain-containing protein</fullName>
    </recommendedName>
</protein>
<dbReference type="SUPFAM" id="SSF53756">
    <property type="entry name" value="UDP-Glycosyltransferase/glycogen phosphorylase"/>
    <property type="match status" value="1"/>
</dbReference>
<dbReference type="Pfam" id="PF00534">
    <property type="entry name" value="Glycos_transf_1"/>
    <property type="match status" value="1"/>
</dbReference>
<dbReference type="CDD" id="cd03801">
    <property type="entry name" value="GT4_PimA-like"/>
    <property type="match status" value="1"/>
</dbReference>
<evidence type="ECO:0000313" key="3">
    <source>
        <dbReference type="Proteomes" id="UP000177310"/>
    </source>
</evidence>
<dbReference type="PANTHER" id="PTHR12526">
    <property type="entry name" value="GLYCOSYLTRANSFERASE"/>
    <property type="match status" value="1"/>
</dbReference>
<organism evidence="2 3">
    <name type="scientific">Candidatus Buchananbacteria bacterium RIFCSPHIGHO2_02_FULL_56_16</name>
    <dbReference type="NCBI Taxonomy" id="1797542"/>
    <lineage>
        <taxon>Bacteria</taxon>
        <taxon>Candidatus Buchananiibacteriota</taxon>
    </lineage>
</organism>
<reference evidence="2 3" key="1">
    <citation type="journal article" date="2016" name="Nat. Commun.">
        <title>Thousands of microbial genomes shed light on interconnected biogeochemical processes in an aquifer system.</title>
        <authorList>
            <person name="Anantharaman K."/>
            <person name="Brown C.T."/>
            <person name="Hug L.A."/>
            <person name="Sharon I."/>
            <person name="Castelle C.J."/>
            <person name="Probst A.J."/>
            <person name="Thomas B.C."/>
            <person name="Singh A."/>
            <person name="Wilkins M.J."/>
            <person name="Karaoz U."/>
            <person name="Brodie E.L."/>
            <person name="Williams K.H."/>
            <person name="Hubbard S.S."/>
            <person name="Banfield J.F."/>
        </authorList>
    </citation>
    <scope>NUCLEOTIDE SEQUENCE [LARGE SCALE GENOMIC DNA]</scope>
</reference>
<name>A0A1G1YG08_9BACT</name>
<proteinExistence type="predicted"/>
<dbReference type="AlphaFoldDB" id="A0A1G1YG08"/>
<dbReference type="InterPro" id="IPR001296">
    <property type="entry name" value="Glyco_trans_1"/>
</dbReference>
<feature type="domain" description="Glycosyl transferase family 1" evidence="1">
    <location>
        <begin position="168"/>
        <end position="326"/>
    </location>
</feature>
<dbReference type="PANTHER" id="PTHR12526:SF630">
    <property type="entry name" value="GLYCOSYLTRANSFERASE"/>
    <property type="match status" value="1"/>
</dbReference>